<dbReference type="GO" id="GO:0005737">
    <property type="term" value="C:cytoplasm"/>
    <property type="evidence" value="ECO:0000318"/>
    <property type="project" value="GO_Central"/>
</dbReference>
<accession>W5MH55</accession>
<dbReference type="InterPro" id="IPR000198">
    <property type="entry name" value="RhoGAP_dom"/>
</dbReference>
<dbReference type="Bgee" id="ENSLOCG00000006390">
    <property type="expression patterns" value="Expressed in testis and 13 other cell types or tissues"/>
</dbReference>
<dbReference type="AlphaFoldDB" id="W5MH55"/>
<reference evidence="5" key="1">
    <citation type="submission" date="2011-12" db="EMBL/GenBank/DDBJ databases">
        <title>The Draft Genome of Lepisosteus oculatus.</title>
        <authorList>
            <consortium name="The Broad Institute Genome Assembly &amp; Analysis Group"/>
            <consortium name="Computational R&amp;D Group"/>
            <consortium name="and Sequencing Platform"/>
            <person name="Di Palma F."/>
            <person name="Alfoldi J."/>
            <person name="Johnson J."/>
            <person name="Berlin A."/>
            <person name="Gnerre S."/>
            <person name="Jaffe D."/>
            <person name="MacCallum I."/>
            <person name="Young S."/>
            <person name="Walker B.J."/>
            <person name="Lander E.S."/>
            <person name="Lindblad-Toh K."/>
        </authorList>
    </citation>
    <scope>NUCLEOTIDE SEQUENCE [LARGE SCALE GENOMIC DNA]</scope>
</reference>
<dbReference type="OMA" id="SRMEPKM"/>
<dbReference type="EMBL" id="AHAT01024321">
    <property type="status" value="NOT_ANNOTATED_CDS"/>
    <property type="molecule type" value="Genomic_DNA"/>
</dbReference>
<feature type="compositionally biased region" description="Basic and acidic residues" evidence="2">
    <location>
        <begin position="96"/>
        <end position="113"/>
    </location>
</feature>
<dbReference type="SMART" id="SM00324">
    <property type="entry name" value="RhoGAP"/>
    <property type="match status" value="1"/>
</dbReference>
<dbReference type="Ensembl" id="ENSLOCT00000007723.1">
    <property type="protein sequence ID" value="ENSLOCP00000007714.1"/>
    <property type="gene ID" value="ENSLOCG00000006390.1"/>
</dbReference>
<dbReference type="GO" id="GO:0030833">
    <property type="term" value="P:regulation of actin filament polymerization"/>
    <property type="evidence" value="ECO:0000318"/>
    <property type="project" value="GO_Central"/>
</dbReference>
<protein>
    <submittedName>
        <fullName evidence="4">Rho GTPase activating protein 40</fullName>
    </submittedName>
</protein>
<dbReference type="Pfam" id="PF00620">
    <property type="entry name" value="RhoGAP"/>
    <property type="match status" value="1"/>
</dbReference>
<organism evidence="4 5">
    <name type="scientific">Lepisosteus oculatus</name>
    <name type="common">Spotted gar</name>
    <dbReference type="NCBI Taxonomy" id="7918"/>
    <lineage>
        <taxon>Eukaryota</taxon>
        <taxon>Metazoa</taxon>
        <taxon>Chordata</taxon>
        <taxon>Craniata</taxon>
        <taxon>Vertebrata</taxon>
        <taxon>Euteleostomi</taxon>
        <taxon>Actinopterygii</taxon>
        <taxon>Neopterygii</taxon>
        <taxon>Holostei</taxon>
        <taxon>Semionotiformes</taxon>
        <taxon>Lepisosteidae</taxon>
        <taxon>Lepisosteus</taxon>
    </lineage>
</organism>
<evidence type="ECO:0000256" key="1">
    <source>
        <dbReference type="ARBA" id="ARBA00022468"/>
    </source>
</evidence>
<dbReference type="EMBL" id="AHAT01024322">
    <property type="status" value="NOT_ANNOTATED_CDS"/>
    <property type="molecule type" value="Genomic_DNA"/>
</dbReference>
<sequence length="681" mass="77385">MAKPPPSRLFRQAVITRPNVQPSLLLSNLRLRSSNQLNLRDPSCSEMSQEPWASPRDQAATDRTQPQGRPDKLSLSDFWTEVENIREGGSDTEQDSATRDSRQTEEGEQEKEWLQDAGLSTLISADSADSEGVDQAVLLSTLTRTQAAAVQRRLDTYTCSLRKRSKQPPRDVRDVFATPISQKSLPETQESLSELLTPEENMESLVKTPPAVCVRSGVRKESQRRAARDEIFITDVAYCEQAVIMLKQAKLPWNSNLQKKDDGTLPKVVCPRCRLGVTHIQDLSPQDMKKVRQLALIDMTALCDLLELDLKRHKTGKRKIPESCLFGVPLATLLENDLRIKLNISIPLILQELLSFLERKGLDSEGILRVPGSQTRIKALQKKLESTFYSQEFSWEEVSPNDAAALLKRFIRELPAPLLTAEHLNTFIAVQNIPDLKQKLHVLNLLIVLLPEPNRSTLKETERVTKIILKINSREIRTFFSLHIYLGVQIKSCLHKMRTVLMEEQSCTPHLQWSLSFSELLKNFHQVIKTIPNFLMSQVRKLNENSSRRYQFYDKRIRSLLRKIHTDSRDKPDKNSTEPSRTVKIQVGEVFSSSMEVSLNVDSRAADLLAQFHHDLRSSDKGRNLLRRNGSIVYPDCAIYEVGGNIGEHCLDPEAYLLDLYNTNPSGEWVIRQKQGSSKGL</sequence>
<reference evidence="4" key="3">
    <citation type="submission" date="2025-09" db="UniProtKB">
        <authorList>
            <consortium name="Ensembl"/>
        </authorList>
    </citation>
    <scope>IDENTIFICATION</scope>
</reference>
<dbReference type="InParanoid" id="W5MH55"/>
<dbReference type="HOGENOM" id="CLU_023268_2_1_1"/>
<dbReference type="Proteomes" id="UP000018468">
    <property type="component" value="Linkage group LG18"/>
</dbReference>
<proteinExistence type="predicted"/>
<dbReference type="STRING" id="7918.ENSLOCP00000007714"/>
<keyword evidence="5" id="KW-1185">Reference proteome</keyword>
<dbReference type="Gene3D" id="1.10.555.10">
    <property type="entry name" value="Rho GTPase activation protein"/>
    <property type="match status" value="1"/>
</dbReference>
<dbReference type="Pfam" id="PF25442">
    <property type="entry name" value="Ubiquitin_RHG40_C"/>
    <property type="match status" value="1"/>
</dbReference>
<name>W5MH55_LEPOC</name>
<dbReference type="SUPFAM" id="SSF48350">
    <property type="entry name" value="GTPase activation domain, GAP"/>
    <property type="match status" value="1"/>
</dbReference>
<dbReference type="PANTHER" id="PTHR14963:SF4">
    <property type="entry name" value="RHO GTPASE-ACTIVATING PROTEIN 40"/>
    <property type="match status" value="1"/>
</dbReference>
<feature type="domain" description="Rho-GAP" evidence="3">
    <location>
        <begin position="328"/>
        <end position="528"/>
    </location>
</feature>
<dbReference type="GO" id="GO:0005096">
    <property type="term" value="F:GTPase activator activity"/>
    <property type="evidence" value="ECO:0000318"/>
    <property type="project" value="GO_Central"/>
</dbReference>
<evidence type="ECO:0000256" key="2">
    <source>
        <dbReference type="SAM" id="MobiDB-lite"/>
    </source>
</evidence>
<dbReference type="PROSITE" id="PS50238">
    <property type="entry name" value="RHOGAP"/>
    <property type="match status" value="1"/>
</dbReference>
<dbReference type="InterPro" id="IPR057323">
    <property type="entry name" value="RHG40/28/18_ubiquitin"/>
</dbReference>
<dbReference type="GO" id="GO:0007165">
    <property type="term" value="P:signal transduction"/>
    <property type="evidence" value="ECO:0007669"/>
    <property type="project" value="InterPro"/>
</dbReference>
<dbReference type="eggNOG" id="KOG2200">
    <property type="taxonomic scope" value="Eukaryota"/>
</dbReference>
<reference evidence="4" key="2">
    <citation type="submission" date="2025-08" db="UniProtKB">
        <authorList>
            <consortium name="Ensembl"/>
        </authorList>
    </citation>
    <scope>IDENTIFICATION</scope>
</reference>
<keyword evidence="1" id="KW-0343">GTPase activation</keyword>
<dbReference type="InterPro" id="IPR008936">
    <property type="entry name" value="Rho_GTPase_activation_prot"/>
</dbReference>
<evidence type="ECO:0000313" key="5">
    <source>
        <dbReference type="Proteomes" id="UP000018468"/>
    </source>
</evidence>
<feature type="region of interest" description="Disordered" evidence="2">
    <location>
        <begin position="39"/>
        <end position="113"/>
    </location>
</feature>
<evidence type="ECO:0000259" key="3">
    <source>
        <dbReference type="PROSITE" id="PS50238"/>
    </source>
</evidence>
<evidence type="ECO:0000313" key="4">
    <source>
        <dbReference type="Ensembl" id="ENSLOCP00000007714.1"/>
    </source>
</evidence>
<dbReference type="PANTHER" id="PTHR14963">
    <property type="entry name" value="RHO GTPASE ACTIVATING PROTEIN 18,19-RELATED"/>
    <property type="match status" value="1"/>
</dbReference>
<dbReference type="GeneTree" id="ENSGT00940000162174"/>
<dbReference type="GO" id="GO:0051056">
    <property type="term" value="P:regulation of small GTPase mediated signal transduction"/>
    <property type="evidence" value="ECO:0000318"/>
    <property type="project" value="GO_Central"/>
</dbReference>